<dbReference type="EMBL" id="GBRH01168572">
    <property type="protein sequence ID" value="JAE29324.1"/>
    <property type="molecule type" value="Transcribed_RNA"/>
</dbReference>
<organism evidence="1">
    <name type="scientific">Arundo donax</name>
    <name type="common">Giant reed</name>
    <name type="synonym">Donax arundinaceus</name>
    <dbReference type="NCBI Taxonomy" id="35708"/>
    <lineage>
        <taxon>Eukaryota</taxon>
        <taxon>Viridiplantae</taxon>
        <taxon>Streptophyta</taxon>
        <taxon>Embryophyta</taxon>
        <taxon>Tracheophyta</taxon>
        <taxon>Spermatophyta</taxon>
        <taxon>Magnoliopsida</taxon>
        <taxon>Liliopsida</taxon>
        <taxon>Poales</taxon>
        <taxon>Poaceae</taxon>
        <taxon>PACMAD clade</taxon>
        <taxon>Arundinoideae</taxon>
        <taxon>Arundineae</taxon>
        <taxon>Arundo</taxon>
    </lineage>
</organism>
<proteinExistence type="predicted"/>
<protein>
    <submittedName>
        <fullName evidence="1">Uncharacterized protein</fullName>
    </submittedName>
</protein>
<evidence type="ECO:0000313" key="1">
    <source>
        <dbReference type="EMBL" id="JAE29324.1"/>
    </source>
</evidence>
<dbReference type="AlphaFoldDB" id="A0A0A9H0K9"/>
<sequence length="23" mass="2723">MFILTADKQFTKMFISSLMRVSK</sequence>
<name>A0A0A9H0K9_ARUDO</name>
<reference evidence="1" key="2">
    <citation type="journal article" date="2015" name="Data Brief">
        <title>Shoot transcriptome of the giant reed, Arundo donax.</title>
        <authorList>
            <person name="Barrero R.A."/>
            <person name="Guerrero F.D."/>
            <person name="Moolhuijzen P."/>
            <person name="Goolsby J.A."/>
            <person name="Tidwell J."/>
            <person name="Bellgard S.E."/>
            <person name="Bellgard M.I."/>
        </authorList>
    </citation>
    <scope>NUCLEOTIDE SEQUENCE</scope>
    <source>
        <tissue evidence="1">Shoot tissue taken approximately 20 cm above the soil surface</tissue>
    </source>
</reference>
<reference evidence="1" key="1">
    <citation type="submission" date="2014-09" db="EMBL/GenBank/DDBJ databases">
        <authorList>
            <person name="Magalhaes I.L.F."/>
            <person name="Oliveira U."/>
            <person name="Santos F.R."/>
            <person name="Vidigal T.H.D.A."/>
            <person name="Brescovit A.D."/>
            <person name="Santos A.J."/>
        </authorList>
    </citation>
    <scope>NUCLEOTIDE SEQUENCE</scope>
    <source>
        <tissue evidence="1">Shoot tissue taken approximately 20 cm above the soil surface</tissue>
    </source>
</reference>
<accession>A0A0A9H0K9</accession>